<evidence type="ECO:0000313" key="4">
    <source>
        <dbReference type="EMBL" id="GMM54169.1"/>
    </source>
</evidence>
<protein>
    <recommendedName>
        <fullName evidence="3">CCHC-type domain-containing protein</fullName>
    </recommendedName>
</protein>
<accession>A0AAV5RUF9</accession>
<keyword evidence="1" id="KW-0863">Zinc-finger</keyword>
<sequence length="166" mass="18953">MGETPLVDTMQKLVNLRFKGDLSAHEKEFRRYVLTITHENLSNDRLAAILYGLSFGTSQEVVWKAVGDATKSFKQTLSAARMAKSELCQRYREEESKAEEKTTSRWKRQRDVATESGSTPKGNFKRRHAKDDDTRSPANNTPVGSIRCYNCQRFGHYATDCKEPKN</sequence>
<dbReference type="GO" id="GO:0008270">
    <property type="term" value="F:zinc ion binding"/>
    <property type="evidence" value="ECO:0007669"/>
    <property type="project" value="UniProtKB-KW"/>
</dbReference>
<keyword evidence="1" id="KW-0862">Zinc</keyword>
<dbReference type="InterPro" id="IPR001878">
    <property type="entry name" value="Znf_CCHC"/>
</dbReference>
<dbReference type="EMBL" id="BTGD01000001">
    <property type="protein sequence ID" value="GMM54169.1"/>
    <property type="molecule type" value="Genomic_DNA"/>
</dbReference>
<evidence type="ECO:0000313" key="5">
    <source>
        <dbReference type="Proteomes" id="UP001377567"/>
    </source>
</evidence>
<feature type="compositionally biased region" description="Basic and acidic residues" evidence="2">
    <location>
        <begin position="90"/>
        <end position="113"/>
    </location>
</feature>
<reference evidence="4 5" key="1">
    <citation type="journal article" date="2023" name="Elife">
        <title>Identification of key yeast species and microbe-microbe interactions impacting larval growth of Drosophila in the wild.</title>
        <authorList>
            <person name="Mure A."/>
            <person name="Sugiura Y."/>
            <person name="Maeda R."/>
            <person name="Honda K."/>
            <person name="Sakurai N."/>
            <person name="Takahashi Y."/>
            <person name="Watada M."/>
            <person name="Katoh T."/>
            <person name="Gotoh A."/>
            <person name="Gotoh Y."/>
            <person name="Taniguchi I."/>
            <person name="Nakamura K."/>
            <person name="Hayashi T."/>
            <person name="Katayama T."/>
            <person name="Uemura T."/>
            <person name="Hattori Y."/>
        </authorList>
    </citation>
    <scope>NUCLEOTIDE SEQUENCE [LARGE SCALE GENOMIC DNA]</scope>
    <source>
        <strain evidence="4 5">KH-74</strain>
    </source>
</reference>
<dbReference type="GO" id="GO:0003676">
    <property type="term" value="F:nucleic acid binding"/>
    <property type="evidence" value="ECO:0007669"/>
    <property type="project" value="InterPro"/>
</dbReference>
<gene>
    <name evidence="4" type="ORF">DAKH74_007850</name>
</gene>
<evidence type="ECO:0000256" key="2">
    <source>
        <dbReference type="SAM" id="MobiDB-lite"/>
    </source>
</evidence>
<dbReference type="SUPFAM" id="SSF57756">
    <property type="entry name" value="Retrovirus zinc finger-like domains"/>
    <property type="match status" value="1"/>
</dbReference>
<feature type="domain" description="CCHC-type" evidence="3">
    <location>
        <begin position="147"/>
        <end position="163"/>
    </location>
</feature>
<comment type="caution">
    <text evidence="4">The sequence shown here is derived from an EMBL/GenBank/DDBJ whole genome shotgun (WGS) entry which is preliminary data.</text>
</comment>
<keyword evidence="5" id="KW-1185">Reference proteome</keyword>
<feature type="region of interest" description="Disordered" evidence="2">
    <location>
        <begin position="90"/>
        <end position="143"/>
    </location>
</feature>
<organism evidence="4 5">
    <name type="scientific">Maudiozyma humilis</name>
    <name type="common">Sour dough yeast</name>
    <name type="synonym">Kazachstania humilis</name>
    <dbReference type="NCBI Taxonomy" id="51915"/>
    <lineage>
        <taxon>Eukaryota</taxon>
        <taxon>Fungi</taxon>
        <taxon>Dikarya</taxon>
        <taxon>Ascomycota</taxon>
        <taxon>Saccharomycotina</taxon>
        <taxon>Saccharomycetes</taxon>
        <taxon>Saccharomycetales</taxon>
        <taxon>Saccharomycetaceae</taxon>
        <taxon>Maudiozyma</taxon>
    </lineage>
</organism>
<dbReference type="Proteomes" id="UP001377567">
    <property type="component" value="Unassembled WGS sequence"/>
</dbReference>
<dbReference type="InterPro" id="IPR036875">
    <property type="entry name" value="Znf_CCHC_sf"/>
</dbReference>
<evidence type="ECO:0000256" key="1">
    <source>
        <dbReference type="PROSITE-ProRule" id="PRU00047"/>
    </source>
</evidence>
<dbReference type="Gene3D" id="4.10.60.10">
    <property type="entry name" value="Zinc finger, CCHC-type"/>
    <property type="match status" value="1"/>
</dbReference>
<proteinExistence type="predicted"/>
<dbReference type="AlphaFoldDB" id="A0AAV5RUF9"/>
<keyword evidence="1" id="KW-0479">Metal-binding</keyword>
<evidence type="ECO:0000259" key="3">
    <source>
        <dbReference type="PROSITE" id="PS50158"/>
    </source>
</evidence>
<dbReference type="PROSITE" id="PS50158">
    <property type="entry name" value="ZF_CCHC"/>
    <property type="match status" value="1"/>
</dbReference>
<dbReference type="Pfam" id="PF00098">
    <property type="entry name" value="zf-CCHC"/>
    <property type="match status" value="1"/>
</dbReference>
<name>A0AAV5RUF9_MAUHU</name>
<dbReference type="SMART" id="SM00343">
    <property type="entry name" value="ZnF_C2HC"/>
    <property type="match status" value="1"/>
</dbReference>